<dbReference type="PANTHER" id="PTHR43390:SF1">
    <property type="entry name" value="CHLOROPLAST PROCESSING PEPTIDASE"/>
    <property type="match status" value="1"/>
</dbReference>
<evidence type="ECO:0000256" key="1">
    <source>
        <dbReference type="ARBA" id="ARBA00000677"/>
    </source>
</evidence>
<dbReference type="PROSITE" id="PS00761">
    <property type="entry name" value="SPASE_I_3"/>
    <property type="match status" value="1"/>
</dbReference>
<dbReference type="Pfam" id="PF10502">
    <property type="entry name" value="Peptidase_S26"/>
    <property type="match status" value="1"/>
</dbReference>
<evidence type="ECO:0000256" key="2">
    <source>
        <dbReference type="ARBA" id="ARBA00004401"/>
    </source>
</evidence>
<dbReference type="EC" id="3.4.21.89" evidence="4 6"/>
<dbReference type="EMBL" id="JBHTEF010000001">
    <property type="protein sequence ID" value="MFC7580612.1"/>
    <property type="molecule type" value="Genomic_DNA"/>
</dbReference>
<dbReference type="InterPro" id="IPR000223">
    <property type="entry name" value="Pept_S26A_signal_pept_1"/>
</dbReference>
<dbReference type="GO" id="GO:0009003">
    <property type="term" value="F:signal peptidase activity"/>
    <property type="evidence" value="ECO:0007669"/>
    <property type="project" value="UniProtKB-EC"/>
</dbReference>
<organism evidence="8 9">
    <name type="scientific">Schaalia naturae</name>
    <dbReference type="NCBI Taxonomy" id="635203"/>
    <lineage>
        <taxon>Bacteria</taxon>
        <taxon>Bacillati</taxon>
        <taxon>Actinomycetota</taxon>
        <taxon>Actinomycetes</taxon>
        <taxon>Actinomycetales</taxon>
        <taxon>Actinomycetaceae</taxon>
        <taxon>Schaalia</taxon>
    </lineage>
</organism>
<feature type="domain" description="Peptidase S26" evidence="7">
    <location>
        <begin position="27"/>
        <end position="217"/>
    </location>
</feature>
<dbReference type="InterPro" id="IPR019533">
    <property type="entry name" value="Peptidase_S26"/>
</dbReference>
<dbReference type="InterPro" id="IPR019758">
    <property type="entry name" value="Pept_S26A_signal_pept_1_CS"/>
</dbReference>
<dbReference type="NCBIfam" id="TIGR02227">
    <property type="entry name" value="sigpep_I_bact"/>
    <property type="match status" value="1"/>
</dbReference>
<keyword evidence="6" id="KW-1133">Transmembrane helix</keyword>
<comment type="similarity">
    <text evidence="3 6">Belongs to the peptidase S26 family.</text>
</comment>
<dbReference type="Gene3D" id="2.10.109.10">
    <property type="entry name" value="Umud Fragment, subunit A"/>
    <property type="match status" value="1"/>
</dbReference>
<evidence type="ECO:0000259" key="7">
    <source>
        <dbReference type="Pfam" id="PF10502"/>
    </source>
</evidence>
<keyword evidence="6" id="KW-0472">Membrane</keyword>
<comment type="subcellular location">
    <subcellularLocation>
        <location evidence="2">Cell membrane</location>
        <topology evidence="2">Single-pass type II membrane protein</topology>
    </subcellularLocation>
    <subcellularLocation>
        <location evidence="6">Membrane</location>
        <topology evidence="6">Single-pass type II membrane protein</topology>
    </subcellularLocation>
</comment>
<sequence>MVDGARHAAGPRREPAGEGGGALSWLRELGLVVLIAVVISSLLRAFVVQVFWIPSESMHDTLVEDDRIAVLRLPHWTGDIQRGDVVVFNDSLGWLPAVDSGGIAGALRSAGEFIGFVPANGEQTLVKRVIGVGGDRVACCTAAGRLTVNGVAVDEPYLADGQAPSTIPFDVTVPEGTLWVMGDNRGHSADSRYHMGEGETPFVPVGDVVGRARWVIWPIGHWTGLGGREAFDEVPDAESGAAR</sequence>
<evidence type="ECO:0000256" key="4">
    <source>
        <dbReference type="ARBA" id="ARBA00013208"/>
    </source>
</evidence>
<protein>
    <recommendedName>
        <fullName evidence="4 6">Signal peptidase I</fullName>
        <ecNumber evidence="4 6">3.4.21.89</ecNumber>
    </recommendedName>
</protein>
<evidence type="ECO:0000256" key="3">
    <source>
        <dbReference type="ARBA" id="ARBA00009370"/>
    </source>
</evidence>
<dbReference type="InterPro" id="IPR036286">
    <property type="entry name" value="LexA/Signal_pep-like_sf"/>
</dbReference>
<keyword evidence="5 6" id="KW-0378">Hydrolase</keyword>
<comment type="catalytic activity">
    <reaction evidence="1 6">
        <text>Cleavage of hydrophobic, N-terminal signal or leader sequences from secreted and periplasmic proteins.</text>
        <dbReference type="EC" id="3.4.21.89"/>
    </reaction>
</comment>
<dbReference type="Proteomes" id="UP001596527">
    <property type="component" value="Unassembled WGS sequence"/>
</dbReference>
<evidence type="ECO:0000256" key="6">
    <source>
        <dbReference type="RuleBase" id="RU362042"/>
    </source>
</evidence>
<accession>A0ABW2SKK4</accession>
<keyword evidence="6" id="KW-0645">Protease</keyword>
<comment type="caution">
    <text evidence="8">The sequence shown here is derived from an EMBL/GenBank/DDBJ whole genome shotgun (WGS) entry which is preliminary data.</text>
</comment>
<keyword evidence="9" id="KW-1185">Reference proteome</keyword>
<proteinExistence type="inferred from homology"/>
<dbReference type="PRINTS" id="PR00727">
    <property type="entry name" value="LEADERPTASE"/>
</dbReference>
<name>A0ABW2SKK4_9ACTO</name>
<dbReference type="RefSeq" id="WP_380972824.1">
    <property type="nucleotide sequence ID" value="NZ_JBHTEF010000001.1"/>
</dbReference>
<dbReference type="CDD" id="cd06530">
    <property type="entry name" value="S26_SPase_I"/>
    <property type="match status" value="1"/>
</dbReference>
<gene>
    <name evidence="8" type="primary">lepB</name>
    <name evidence="8" type="ORF">ACFQWG_05235</name>
</gene>
<dbReference type="SUPFAM" id="SSF51306">
    <property type="entry name" value="LexA/Signal peptidase"/>
    <property type="match status" value="1"/>
</dbReference>
<reference evidence="9" key="1">
    <citation type="journal article" date="2019" name="Int. J. Syst. Evol. Microbiol.">
        <title>The Global Catalogue of Microorganisms (GCM) 10K type strain sequencing project: providing services to taxonomists for standard genome sequencing and annotation.</title>
        <authorList>
            <consortium name="The Broad Institute Genomics Platform"/>
            <consortium name="The Broad Institute Genome Sequencing Center for Infectious Disease"/>
            <person name="Wu L."/>
            <person name="Ma J."/>
        </authorList>
    </citation>
    <scope>NUCLEOTIDE SEQUENCE [LARGE SCALE GENOMIC DNA]</scope>
    <source>
        <strain evidence="9">CCUG 56698</strain>
    </source>
</reference>
<evidence type="ECO:0000313" key="8">
    <source>
        <dbReference type="EMBL" id="MFC7580612.1"/>
    </source>
</evidence>
<dbReference type="PANTHER" id="PTHR43390">
    <property type="entry name" value="SIGNAL PEPTIDASE I"/>
    <property type="match status" value="1"/>
</dbReference>
<evidence type="ECO:0000313" key="9">
    <source>
        <dbReference type="Proteomes" id="UP001596527"/>
    </source>
</evidence>
<keyword evidence="6" id="KW-0812">Transmembrane</keyword>
<feature type="transmembrane region" description="Helical" evidence="6">
    <location>
        <begin position="29"/>
        <end position="52"/>
    </location>
</feature>
<evidence type="ECO:0000256" key="5">
    <source>
        <dbReference type="ARBA" id="ARBA00022801"/>
    </source>
</evidence>